<dbReference type="EMBL" id="DF974575">
    <property type="protein sequence ID" value="GAU49499.1"/>
    <property type="molecule type" value="Genomic_DNA"/>
</dbReference>
<evidence type="ECO:0000313" key="2">
    <source>
        <dbReference type="Proteomes" id="UP000242715"/>
    </source>
</evidence>
<protein>
    <submittedName>
        <fullName evidence="1">Uncharacterized protein</fullName>
    </submittedName>
</protein>
<dbReference type="Proteomes" id="UP000242715">
    <property type="component" value="Unassembled WGS sequence"/>
</dbReference>
<evidence type="ECO:0000313" key="1">
    <source>
        <dbReference type="EMBL" id="GAU49499.1"/>
    </source>
</evidence>
<dbReference type="OrthoDB" id="1402693at2759"/>
<proteinExistence type="predicted"/>
<sequence length="234" mass="26731">MFSSTEKGCCSVTAAEERVLRSTGSMNSERLKENKEDRDEAVTKDLESIMAEDRVEALTKDLESSVEAVREILAGPYKTSVAVTRLSFQNFGEVDPNFHVENPKLTKDWLVMNQSGGYHKLIYNRCYSFPLIVGGWDELKKFEGFPDNVEVLFAYYGGKLYSIMGFREITCLSSVMPYHSRSIFPRIEDDFADYVKLGHTWYHVCVMNNFKGGDVVRFKFGPGFRCNLYKIPEA</sequence>
<name>A0A2Z6PQR4_TRISU</name>
<keyword evidence="2" id="KW-1185">Reference proteome</keyword>
<organism evidence="1 2">
    <name type="scientific">Trifolium subterraneum</name>
    <name type="common">Subterranean clover</name>
    <dbReference type="NCBI Taxonomy" id="3900"/>
    <lineage>
        <taxon>Eukaryota</taxon>
        <taxon>Viridiplantae</taxon>
        <taxon>Streptophyta</taxon>
        <taxon>Embryophyta</taxon>
        <taxon>Tracheophyta</taxon>
        <taxon>Spermatophyta</taxon>
        <taxon>Magnoliopsida</taxon>
        <taxon>eudicotyledons</taxon>
        <taxon>Gunneridae</taxon>
        <taxon>Pentapetalae</taxon>
        <taxon>rosids</taxon>
        <taxon>fabids</taxon>
        <taxon>Fabales</taxon>
        <taxon>Fabaceae</taxon>
        <taxon>Papilionoideae</taxon>
        <taxon>50 kb inversion clade</taxon>
        <taxon>NPAAA clade</taxon>
        <taxon>Hologalegina</taxon>
        <taxon>IRL clade</taxon>
        <taxon>Trifolieae</taxon>
        <taxon>Trifolium</taxon>
    </lineage>
</organism>
<reference evidence="2" key="1">
    <citation type="journal article" date="2017" name="Front. Plant Sci.">
        <title>Climate Clever Clovers: New Paradigm to Reduce the Environmental Footprint of Ruminants by Breeding Low Methanogenic Forages Utilizing Haplotype Variation.</title>
        <authorList>
            <person name="Kaur P."/>
            <person name="Appels R."/>
            <person name="Bayer P.E."/>
            <person name="Keeble-Gagnere G."/>
            <person name="Wang J."/>
            <person name="Hirakawa H."/>
            <person name="Shirasawa K."/>
            <person name="Vercoe P."/>
            <person name="Stefanova K."/>
            <person name="Durmic Z."/>
            <person name="Nichols P."/>
            <person name="Revell C."/>
            <person name="Isobe S.N."/>
            <person name="Edwards D."/>
            <person name="Erskine W."/>
        </authorList>
    </citation>
    <scope>NUCLEOTIDE SEQUENCE [LARGE SCALE GENOMIC DNA]</scope>
    <source>
        <strain evidence="2">cv. Daliak</strain>
    </source>
</reference>
<dbReference type="AlphaFoldDB" id="A0A2Z6PQR4"/>
<accession>A0A2Z6PQR4</accession>
<gene>
    <name evidence="1" type="ORF">TSUD_287290</name>
</gene>